<evidence type="ECO:0000313" key="3">
    <source>
        <dbReference type="Proteomes" id="UP001268819"/>
    </source>
</evidence>
<organism evidence="2 3">
    <name type="scientific">Saccharothrix longispora</name>
    <dbReference type="NCBI Taxonomy" id="33920"/>
    <lineage>
        <taxon>Bacteria</taxon>
        <taxon>Bacillati</taxon>
        <taxon>Actinomycetota</taxon>
        <taxon>Actinomycetes</taxon>
        <taxon>Pseudonocardiales</taxon>
        <taxon>Pseudonocardiaceae</taxon>
        <taxon>Saccharothrix</taxon>
    </lineage>
</organism>
<accession>A0ABU1PQH8</accession>
<feature type="region of interest" description="Disordered" evidence="1">
    <location>
        <begin position="83"/>
        <end position="104"/>
    </location>
</feature>
<reference evidence="2 3" key="1">
    <citation type="submission" date="2023-07" db="EMBL/GenBank/DDBJ databases">
        <title>Sequencing the genomes of 1000 actinobacteria strains.</title>
        <authorList>
            <person name="Klenk H.-P."/>
        </authorList>
    </citation>
    <scope>NUCLEOTIDE SEQUENCE [LARGE SCALE GENOMIC DNA]</scope>
    <source>
        <strain evidence="2 3">DSM 43749</strain>
    </source>
</reference>
<feature type="compositionally biased region" description="Low complexity" evidence="1">
    <location>
        <begin position="83"/>
        <end position="92"/>
    </location>
</feature>
<keyword evidence="3" id="KW-1185">Reference proteome</keyword>
<evidence type="ECO:0000313" key="2">
    <source>
        <dbReference type="EMBL" id="MDR6592894.1"/>
    </source>
</evidence>
<name>A0ABU1PQH8_9PSEU</name>
<gene>
    <name evidence="2" type="ORF">J2S66_001278</name>
</gene>
<sequence>MTKAQKTASAWAASSPGELLDHVRGAVEADDAAVRAVWAAVAADQVLAARVRGAFARLKAEHRGDRDEAVWLLRITRAGRQLAAAPTAAAPGPRRERPAAPAEPEVVLSVAPAITRSRRPAVPALLFREPKPLVAS</sequence>
<protein>
    <submittedName>
        <fullName evidence="2">Uncharacterized protein</fullName>
    </submittedName>
</protein>
<proteinExistence type="predicted"/>
<comment type="caution">
    <text evidence="2">The sequence shown here is derived from an EMBL/GenBank/DDBJ whole genome shotgun (WGS) entry which is preliminary data.</text>
</comment>
<dbReference type="EMBL" id="JAVDSG010000001">
    <property type="protein sequence ID" value="MDR6592894.1"/>
    <property type="molecule type" value="Genomic_DNA"/>
</dbReference>
<dbReference type="RefSeq" id="WP_310304892.1">
    <property type="nucleotide sequence ID" value="NZ_BAAAXB010000001.1"/>
</dbReference>
<evidence type="ECO:0000256" key="1">
    <source>
        <dbReference type="SAM" id="MobiDB-lite"/>
    </source>
</evidence>
<dbReference type="Proteomes" id="UP001268819">
    <property type="component" value="Unassembled WGS sequence"/>
</dbReference>